<dbReference type="Proteomes" id="UP001257627">
    <property type="component" value="Unassembled WGS sequence"/>
</dbReference>
<sequence length="91" mass="9980">MTLTPGGAEVARHPRCWAKQQTITDPVHARAAALLRGDYRHHQASRALAARQQNTATAADLVEVEQRQLDAYDRMFTLIEGGGGQDEPEVS</sequence>
<name>A0ABU3V722_9ACTN</name>
<comment type="caution">
    <text evidence="1">The sequence shown here is derived from an EMBL/GenBank/DDBJ whole genome shotgun (WGS) entry which is preliminary data.</text>
</comment>
<protein>
    <submittedName>
        <fullName evidence="1">Uncharacterized protein</fullName>
    </submittedName>
</protein>
<reference evidence="1 2" key="1">
    <citation type="submission" date="2023-02" db="EMBL/GenBank/DDBJ databases">
        <authorList>
            <person name="Maleckis M."/>
        </authorList>
    </citation>
    <scope>NUCLEOTIDE SEQUENCE [LARGE SCALE GENOMIC DNA]</scope>
    <source>
        <strain evidence="1 2">P8-A2</strain>
    </source>
</reference>
<gene>
    <name evidence="1" type="ORF">PU648_59245</name>
</gene>
<organism evidence="1 2">
    <name type="scientific">Streptomyces mirabilis</name>
    <dbReference type="NCBI Taxonomy" id="68239"/>
    <lineage>
        <taxon>Bacteria</taxon>
        <taxon>Bacillati</taxon>
        <taxon>Actinomycetota</taxon>
        <taxon>Actinomycetes</taxon>
        <taxon>Kitasatosporales</taxon>
        <taxon>Streptomycetaceae</taxon>
        <taxon>Streptomyces</taxon>
    </lineage>
</organism>
<accession>A0ABU3V722</accession>
<proteinExistence type="predicted"/>
<keyword evidence="2" id="KW-1185">Reference proteome</keyword>
<evidence type="ECO:0000313" key="1">
    <source>
        <dbReference type="EMBL" id="MDU9001955.1"/>
    </source>
</evidence>
<dbReference type="EMBL" id="JARAKF010000006">
    <property type="protein sequence ID" value="MDU9001955.1"/>
    <property type="molecule type" value="Genomic_DNA"/>
</dbReference>
<evidence type="ECO:0000313" key="2">
    <source>
        <dbReference type="Proteomes" id="UP001257627"/>
    </source>
</evidence>